<accession>A0A7G9UZZ9</accession>
<dbReference type="Proteomes" id="UP000516123">
    <property type="component" value="Segment"/>
</dbReference>
<dbReference type="KEGG" id="vg:60329711"/>
<name>A0A7G9UZZ9_9CAUD</name>
<dbReference type="EMBL" id="MT684601">
    <property type="protein sequence ID" value="QNN99604.1"/>
    <property type="molecule type" value="Genomic_DNA"/>
</dbReference>
<proteinExistence type="predicted"/>
<sequence length="151" mass="16463">MNLVERLNARFNNVIHDGLALVGAVVDPWLAKLERQAMSNALGRDISLDYGDVRNTGLMNLKTARAAIEAILAAIPDEELPSFDRMEHGADGRVTAWYGDTGQILGSATRGGIRNSEVYRTGASWSAIEGEMAYRADKKLLENNDEPAGLF</sequence>
<protein>
    <submittedName>
        <fullName evidence="1">Uncharacterized protein</fullName>
    </submittedName>
</protein>
<evidence type="ECO:0000313" key="1">
    <source>
        <dbReference type="EMBL" id="QNN99604.1"/>
    </source>
</evidence>
<dbReference type="GeneID" id="60329711"/>
<gene>
    <name evidence="1" type="primary">50</name>
    <name evidence="1" type="ORF">PBI_HLUBIKAZI_50</name>
</gene>
<dbReference type="RefSeq" id="YP_009958185.1">
    <property type="nucleotide sequence ID" value="NC_051668.1"/>
</dbReference>
<evidence type="ECO:0000313" key="2">
    <source>
        <dbReference type="Proteomes" id="UP000516123"/>
    </source>
</evidence>
<keyword evidence="2" id="KW-1185">Reference proteome</keyword>
<organism evidence="1 2">
    <name type="scientific">Mycobacterium phage Hlubikazi</name>
    <dbReference type="NCBI Taxonomy" id="2767559"/>
    <lineage>
        <taxon>Viruses</taxon>
        <taxon>Duplodnaviria</taxon>
        <taxon>Heunggongvirae</taxon>
        <taxon>Uroviricota</taxon>
        <taxon>Caudoviricetes</taxon>
        <taxon>Gracegardnervirinae</taxon>
        <taxon>Cheoctovirus</taxon>
        <taxon>Cheoctovirus hlubikazi</taxon>
    </lineage>
</organism>
<reference evidence="1 2" key="1">
    <citation type="submission" date="2020-06" db="EMBL/GenBank/DDBJ databases">
        <authorList>
            <person name="Kovalski J.M."/>
            <person name="Abad L.A."/>
            <person name="Curtis N."/>
            <person name="Garlena R.A."/>
            <person name="Russell D.A."/>
            <person name="Pope W.H."/>
            <person name="Jacobs-Sera D."/>
            <person name="Hatfull G.F."/>
        </authorList>
    </citation>
    <scope>NUCLEOTIDE SEQUENCE [LARGE SCALE GENOMIC DNA]</scope>
</reference>